<dbReference type="SMART" id="SM00563">
    <property type="entry name" value="PlsC"/>
    <property type="match status" value="1"/>
</dbReference>
<dbReference type="GO" id="GO:0003841">
    <property type="term" value="F:1-acylglycerol-3-phosphate O-acyltransferase activity"/>
    <property type="evidence" value="ECO:0007669"/>
    <property type="project" value="TreeGrafter"/>
</dbReference>
<sequence>MGRAIHPLVARTLVSGAGGGSAHERADRANALLVSNHISWLDIPVIGAQGEIGFLAKTDVREWPLIGWLADHAGTLFIERGGHQVAHIAAQLGHAIAGGRTLMIFPEGTPPTGKQWRDFMRDYFRLRKRPVCKFNPLPSATITATILRRICAFRISAMTRCWRICGA</sequence>
<keyword evidence="8" id="KW-1185">Reference proteome</keyword>
<dbReference type="GO" id="GO:0006654">
    <property type="term" value="P:phosphatidic acid biosynthetic process"/>
    <property type="evidence" value="ECO:0007669"/>
    <property type="project" value="TreeGrafter"/>
</dbReference>
<evidence type="ECO:0000313" key="7">
    <source>
        <dbReference type="EMBL" id="PQJ96467.1"/>
    </source>
</evidence>
<accession>A0A2S7XRV8</accession>
<evidence type="ECO:0000256" key="4">
    <source>
        <dbReference type="ARBA" id="ARBA00023098"/>
    </source>
</evidence>
<keyword evidence="2" id="KW-0444">Lipid biosynthesis</keyword>
<evidence type="ECO:0000313" key="8">
    <source>
        <dbReference type="Proteomes" id="UP000239936"/>
    </source>
</evidence>
<dbReference type="InterPro" id="IPR002123">
    <property type="entry name" value="Plipid/glycerol_acylTrfase"/>
</dbReference>
<comment type="pathway">
    <text evidence="1">Lipid metabolism.</text>
</comment>
<feature type="domain" description="Phospholipid/glycerol acyltransferase" evidence="6">
    <location>
        <begin position="31"/>
        <end position="145"/>
    </location>
</feature>
<evidence type="ECO:0000256" key="5">
    <source>
        <dbReference type="ARBA" id="ARBA00023315"/>
    </source>
</evidence>
<dbReference type="Proteomes" id="UP000239936">
    <property type="component" value="Unassembled WGS sequence"/>
</dbReference>
<evidence type="ECO:0000256" key="3">
    <source>
        <dbReference type="ARBA" id="ARBA00022679"/>
    </source>
</evidence>
<keyword evidence="5" id="KW-0012">Acyltransferase</keyword>
<comment type="caution">
    <text evidence="7">The sequence shown here is derived from an EMBL/GenBank/DDBJ whole genome shotgun (WGS) entry which is preliminary data.</text>
</comment>
<proteinExistence type="predicted"/>
<evidence type="ECO:0000256" key="2">
    <source>
        <dbReference type="ARBA" id="ARBA00022516"/>
    </source>
</evidence>
<keyword evidence="4" id="KW-0443">Lipid metabolism</keyword>
<dbReference type="AlphaFoldDB" id="A0A2S7XRV8"/>
<dbReference type="PANTHER" id="PTHR10434">
    <property type="entry name" value="1-ACYL-SN-GLYCEROL-3-PHOSPHATE ACYLTRANSFERASE"/>
    <property type="match status" value="1"/>
</dbReference>
<dbReference type="Pfam" id="PF01553">
    <property type="entry name" value="Acyltransferase"/>
    <property type="match status" value="1"/>
</dbReference>
<reference evidence="7 8" key="1">
    <citation type="submission" date="2018-01" db="EMBL/GenBank/DDBJ databases">
        <title>The complete genome sequence of Chromatium okenii LaCa, a purple sulfur bacterium with a turbulent life.</title>
        <authorList>
            <person name="Luedin S.M."/>
            <person name="Liechti N."/>
            <person name="Storelli N."/>
            <person name="Danza F."/>
            <person name="Wittwer M."/>
            <person name="Pothier J.F."/>
            <person name="Tonolla M.A."/>
        </authorList>
    </citation>
    <scope>NUCLEOTIDE SEQUENCE [LARGE SCALE GENOMIC DNA]</scope>
    <source>
        <strain evidence="7 8">LaCa</strain>
    </source>
</reference>
<keyword evidence="3" id="KW-0808">Transferase</keyword>
<dbReference type="PANTHER" id="PTHR10434:SF64">
    <property type="entry name" value="1-ACYL-SN-GLYCEROL-3-PHOSPHATE ACYLTRANSFERASE-RELATED"/>
    <property type="match status" value="1"/>
</dbReference>
<dbReference type="OrthoDB" id="319710at2"/>
<dbReference type="EMBL" id="PPGH01000034">
    <property type="protein sequence ID" value="PQJ96467.1"/>
    <property type="molecule type" value="Genomic_DNA"/>
</dbReference>
<evidence type="ECO:0000256" key="1">
    <source>
        <dbReference type="ARBA" id="ARBA00005189"/>
    </source>
</evidence>
<organism evidence="7 8">
    <name type="scientific">Chromatium okenii</name>
    <dbReference type="NCBI Taxonomy" id="61644"/>
    <lineage>
        <taxon>Bacteria</taxon>
        <taxon>Pseudomonadati</taxon>
        <taxon>Pseudomonadota</taxon>
        <taxon>Gammaproteobacteria</taxon>
        <taxon>Chromatiales</taxon>
        <taxon>Chromatiaceae</taxon>
        <taxon>Chromatium</taxon>
    </lineage>
</organism>
<dbReference type="SUPFAM" id="SSF69593">
    <property type="entry name" value="Glycerol-3-phosphate (1)-acyltransferase"/>
    <property type="match status" value="1"/>
</dbReference>
<gene>
    <name evidence="7" type="ORF">CXB77_06330</name>
</gene>
<name>A0A2S7XRV8_9GAMM</name>
<evidence type="ECO:0000259" key="6">
    <source>
        <dbReference type="SMART" id="SM00563"/>
    </source>
</evidence>
<dbReference type="CDD" id="cd07989">
    <property type="entry name" value="LPLAT_AGPAT-like"/>
    <property type="match status" value="1"/>
</dbReference>
<protein>
    <recommendedName>
        <fullName evidence="6">Phospholipid/glycerol acyltransferase domain-containing protein</fullName>
    </recommendedName>
</protein>